<proteinExistence type="predicted"/>
<comment type="caution">
    <text evidence="2">The sequence shown here is derived from an EMBL/GenBank/DDBJ whole genome shotgun (WGS) entry which is preliminary data.</text>
</comment>
<protein>
    <submittedName>
        <fullName evidence="2">Jg500 protein</fullName>
    </submittedName>
</protein>
<keyword evidence="3" id="KW-1185">Reference proteome</keyword>
<dbReference type="OrthoDB" id="2133912at2759"/>
<keyword evidence="1" id="KW-0175">Coiled coil</keyword>
<evidence type="ECO:0000256" key="1">
    <source>
        <dbReference type="SAM" id="Coils"/>
    </source>
</evidence>
<evidence type="ECO:0000313" key="3">
    <source>
        <dbReference type="Proteomes" id="UP000838756"/>
    </source>
</evidence>
<reference evidence="2" key="1">
    <citation type="submission" date="2022-03" db="EMBL/GenBank/DDBJ databases">
        <authorList>
            <person name="Lindestad O."/>
        </authorList>
    </citation>
    <scope>NUCLEOTIDE SEQUENCE</scope>
</reference>
<dbReference type="EMBL" id="CAKXAJ010009341">
    <property type="protein sequence ID" value="CAH2211157.1"/>
    <property type="molecule type" value="Genomic_DNA"/>
</dbReference>
<dbReference type="Proteomes" id="UP000838756">
    <property type="component" value="Unassembled WGS sequence"/>
</dbReference>
<gene>
    <name evidence="2" type="primary">jg500</name>
    <name evidence="2" type="ORF">PAEG_LOCUS2994</name>
</gene>
<dbReference type="AlphaFoldDB" id="A0A8S4QHV2"/>
<feature type="coiled-coil region" evidence="1">
    <location>
        <begin position="7"/>
        <end position="62"/>
    </location>
</feature>
<name>A0A8S4QHV2_9NEOP</name>
<evidence type="ECO:0000313" key="2">
    <source>
        <dbReference type="EMBL" id="CAH2211157.1"/>
    </source>
</evidence>
<organism evidence="2 3">
    <name type="scientific">Pararge aegeria aegeria</name>
    <dbReference type="NCBI Taxonomy" id="348720"/>
    <lineage>
        <taxon>Eukaryota</taxon>
        <taxon>Metazoa</taxon>
        <taxon>Ecdysozoa</taxon>
        <taxon>Arthropoda</taxon>
        <taxon>Hexapoda</taxon>
        <taxon>Insecta</taxon>
        <taxon>Pterygota</taxon>
        <taxon>Neoptera</taxon>
        <taxon>Endopterygota</taxon>
        <taxon>Lepidoptera</taxon>
        <taxon>Glossata</taxon>
        <taxon>Ditrysia</taxon>
        <taxon>Papilionoidea</taxon>
        <taxon>Nymphalidae</taxon>
        <taxon>Satyrinae</taxon>
        <taxon>Satyrini</taxon>
        <taxon>Parargina</taxon>
        <taxon>Pararge</taxon>
    </lineage>
</organism>
<sequence length="93" mass="10896">KDEPCHQNKCRTVMDELKQKIGSLEEELSKTHEQYSGRILKLEEEMQELRGENSRVRALQVDSKHRLEIEEKKTGELLRKLRDTEVECGLVSC</sequence>
<accession>A0A8S4QHV2</accession>
<feature type="non-terminal residue" evidence="2">
    <location>
        <position position="1"/>
    </location>
</feature>